<reference evidence="1 2" key="1">
    <citation type="journal article" date="2012" name="Nature">
        <title>Repeated polyploidization of Gossypium genomes and the evolution of spinnable cotton fibres.</title>
        <authorList>
            <person name="Paterson A.H."/>
            <person name="Wendel J.F."/>
            <person name="Gundlach H."/>
            <person name="Guo H."/>
            <person name="Jenkins J."/>
            <person name="Jin D."/>
            <person name="Llewellyn D."/>
            <person name="Showmaker K.C."/>
            <person name="Shu S."/>
            <person name="Udall J."/>
            <person name="Yoo M.J."/>
            <person name="Byers R."/>
            <person name="Chen W."/>
            <person name="Doron-Faigenboim A."/>
            <person name="Duke M.V."/>
            <person name="Gong L."/>
            <person name="Grimwood J."/>
            <person name="Grover C."/>
            <person name="Grupp K."/>
            <person name="Hu G."/>
            <person name="Lee T.H."/>
            <person name="Li J."/>
            <person name="Lin L."/>
            <person name="Liu T."/>
            <person name="Marler B.S."/>
            <person name="Page J.T."/>
            <person name="Roberts A.W."/>
            <person name="Romanel E."/>
            <person name="Sanders W.S."/>
            <person name="Szadkowski E."/>
            <person name="Tan X."/>
            <person name="Tang H."/>
            <person name="Xu C."/>
            <person name="Wang J."/>
            <person name="Wang Z."/>
            <person name="Zhang D."/>
            <person name="Zhang L."/>
            <person name="Ashrafi H."/>
            <person name="Bedon F."/>
            <person name="Bowers J.E."/>
            <person name="Brubaker C.L."/>
            <person name="Chee P.W."/>
            <person name="Das S."/>
            <person name="Gingle A.R."/>
            <person name="Haigler C.H."/>
            <person name="Harker D."/>
            <person name="Hoffmann L.V."/>
            <person name="Hovav R."/>
            <person name="Jones D.C."/>
            <person name="Lemke C."/>
            <person name="Mansoor S."/>
            <person name="ur Rahman M."/>
            <person name="Rainville L.N."/>
            <person name="Rambani A."/>
            <person name="Reddy U.K."/>
            <person name="Rong J.K."/>
            <person name="Saranga Y."/>
            <person name="Scheffler B.E."/>
            <person name="Scheffler J.A."/>
            <person name="Stelly D.M."/>
            <person name="Triplett B.A."/>
            <person name="Van Deynze A."/>
            <person name="Vaslin M.F."/>
            <person name="Waghmare V.N."/>
            <person name="Walford S.A."/>
            <person name="Wright R.J."/>
            <person name="Zaki E.A."/>
            <person name="Zhang T."/>
            <person name="Dennis E.S."/>
            <person name="Mayer K.F."/>
            <person name="Peterson D.G."/>
            <person name="Rokhsar D.S."/>
            <person name="Wang X."/>
            <person name="Schmutz J."/>
        </authorList>
    </citation>
    <scope>NUCLEOTIDE SEQUENCE [LARGE SCALE GENOMIC DNA]</scope>
</reference>
<evidence type="ECO:0000313" key="1">
    <source>
        <dbReference type="EMBL" id="KJB33115.1"/>
    </source>
</evidence>
<dbReference type="EMBL" id="CM001745">
    <property type="protein sequence ID" value="KJB33115.1"/>
    <property type="molecule type" value="Genomic_DNA"/>
</dbReference>
<protein>
    <submittedName>
        <fullName evidence="1">Uncharacterized protein</fullName>
    </submittedName>
</protein>
<proteinExistence type="predicted"/>
<keyword evidence="2" id="KW-1185">Reference proteome</keyword>
<accession>A0A0D2SPG3</accession>
<evidence type="ECO:0000313" key="2">
    <source>
        <dbReference type="Proteomes" id="UP000032304"/>
    </source>
</evidence>
<sequence length="72" mass="8429">MNFNEIGDSEHSIPSAYRTITTALNVLRFNLMYVFGEVKELMELVEKQARKARIENDPNNEQAMRRALWVLD</sequence>
<name>A0A0D2SPG3_GOSRA</name>
<dbReference type="Proteomes" id="UP000032304">
    <property type="component" value="Chromosome 6"/>
</dbReference>
<dbReference type="Gramene" id="KJB33115">
    <property type="protein sequence ID" value="KJB33115"/>
    <property type="gene ID" value="B456_006G100300"/>
</dbReference>
<organism evidence="1 2">
    <name type="scientific">Gossypium raimondii</name>
    <name type="common">Peruvian cotton</name>
    <name type="synonym">Gossypium klotzschianum subsp. raimondii</name>
    <dbReference type="NCBI Taxonomy" id="29730"/>
    <lineage>
        <taxon>Eukaryota</taxon>
        <taxon>Viridiplantae</taxon>
        <taxon>Streptophyta</taxon>
        <taxon>Embryophyta</taxon>
        <taxon>Tracheophyta</taxon>
        <taxon>Spermatophyta</taxon>
        <taxon>Magnoliopsida</taxon>
        <taxon>eudicotyledons</taxon>
        <taxon>Gunneridae</taxon>
        <taxon>Pentapetalae</taxon>
        <taxon>rosids</taxon>
        <taxon>malvids</taxon>
        <taxon>Malvales</taxon>
        <taxon>Malvaceae</taxon>
        <taxon>Malvoideae</taxon>
        <taxon>Gossypium</taxon>
    </lineage>
</organism>
<dbReference type="OMA" id="NDPNNEQ"/>
<dbReference type="AlphaFoldDB" id="A0A0D2SPG3"/>
<gene>
    <name evidence="1" type="ORF">B456_006G100300</name>
</gene>